<name>A0A4Q7PM41_9FIRM</name>
<gene>
    <name evidence="7" type="ORF">EV209_1397</name>
</gene>
<feature type="binding site" evidence="5">
    <location>
        <begin position="17"/>
        <end position="21"/>
    </location>
    <ligand>
        <name>ATP</name>
        <dbReference type="ChEBI" id="CHEBI:30616"/>
    </ligand>
</feature>
<comment type="similarity">
    <text evidence="5">Belongs to the ATP:guanido phosphotransferase family.</text>
</comment>
<evidence type="ECO:0000256" key="3">
    <source>
        <dbReference type="ARBA" id="ARBA00022777"/>
    </source>
</evidence>
<dbReference type="EMBL" id="SGXF01000002">
    <property type="protein sequence ID" value="RZT00960.1"/>
    <property type="molecule type" value="Genomic_DNA"/>
</dbReference>
<keyword evidence="2 5" id="KW-0547">Nucleotide-binding</keyword>
<dbReference type="AlphaFoldDB" id="A0A4Q7PM41"/>
<dbReference type="InterPro" id="IPR023660">
    <property type="entry name" value="Arg_Kinase"/>
</dbReference>
<organism evidence="7 8">
    <name type="scientific">Cuneatibacter caecimuris</name>
    <dbReference type="NCBI Taxonomy" id="1796618"/>
    <lineage>
        <taxon>Bacteria</taxon>
        <taxon>Bacillati</taxon>
        <taxon>Bacillota</taxon>
        <taxon>Clostridia</taxon>
        <taxon>Lachnospirales</taxon>
        <taxon>Lachnospiraceae</taxon>
        <taxon>Cuneatibacter</taxon>
    </lineage>
</organism>
<evidence type="ECO:0000256" key="2">
    <source>
        <dbReference type="ARBA" id="ARBA00022741"/>
    </source>
</evidence>
<dbReference type="CDD" id="cd07930">
    <property type="entry name" value="bacterial_phosphagen_kinase"/>
    <property type="match status" value="1"/>
</dbReference>
<keyword evidence="3 5" id="KW-0418">Kinase</keyword>
<dbReference type="InterPro" id="IPR000749">
    <property type="entry name" value="ATP-guanido_PTrfase"/>
</dbReference>
<proteinExistence type="inferred from homology"/>
<evidence type="ECO:0000259" key="6">
    <source>
        <dbReference type="PROSITE" id="PS51510"/>
    </source>
</evidence>
<keyword evidence="4 5" id="KW-0067">ATP-binding</keyword>
<reference evidence="7 8" key="1">
    <citation type="submission" date="2019-02" db="EMBL/GenBank/DDBJ databases">
        <title>Genomic Encyclopedia of Type Strains, Phase IV (KMG-IV): sequencing the most valuable type-strain genomes for metagenomic binning, comparative biology and taxonomic classification.</title>
        <authorList>
            <person name="Goeker M."/>
        </authorList>
    </citation>
    <scope>NUCLEOTIDE SEQUENCE [LARGE SCALE GENOMIC DNA]</scope>
    <source>
        <strain evidence="7 8">DSM 29486</strain>
    </source>
</reference>
<dbReference type="SUPFAM" id="SSF55931">
    <property type="entry name" value="Glutamine synthetase/guanido kinase"/>
    <property type="match status" value="1"/>
</dbReference>
<dbReference type="PANTHER" id="PTHR11547:SF38">
    <property type="entry name" value="ARGININE KINASE 1-RELATED"/>
    <property type="match status" value="1"/>
</dbReference>
<comment type="caution">
    <text evidence="7">The sequence shown here is derived from an EMBL/GenBank/DDBJ whole genome shotgun (WGS) entry which is preliminary data.</text>
</comment>
<protein>
    <submittedName>
        <fullName evidence="7">Protein arginine kinase</fullName>
    </submittedName>
</protein>
<accession>A0A4Q7PM41</accession>
<feature type="binding site" evidence="5">
    <location>
        <begin position="198"/>
        <end position="203"/>
    </location>
    <ligand>
        <name>ATP</name>
        <dbReference type="ChEBI" id="CHEBI:30616"/>
    </ligand>
</feature>
<dbReference type="GO" id="GO:0005615">
    <property type="term" value="C:extracellular space"/>
    <property type="evidence" value="ECO:0007669"/>
    <property type="project" value="TreeGrafter"/>
</dbReference>
<dbReference type="InterPro" id="IPR022414">
    <property type="entry name" value="ATP-guanido_PTrfase_cat"/>
</dbReference>
<dbReference type="GO" id="GO:0046314">
    <property type="term" value="P:phosphocreatine biosynthetic process"/>
    <property type="evidence" value="ECO:0007669"/>
    <property type="project" value="InterPro"/>
</dbReference>
<evidence type="ECO:0000313" key="8">
    <source>
        <dbReference type="Proteomes" id="UP000292927"/>
    </source>
</evidence>
<dbReference type="RefSeq" id="WP_130434440.1">
    <property type="nucleotide sequence ID" value="NZ_SGXF01000002.1"/>
</dbReference>
<dbReference type="Proteomes" id="UP000292927">
    <property type="component" value="Unassembled WGS sequence"/>
</dbReference>
<evidence type="ECO:0000256" key="1">
    <source>
        <dbReference type="ARBA" id="ARBA00022679"/>
    </source>
</evidence>
<evidence type="ECO:0000256" key="4">
    <source>
        <dbReference type="ARBA" id="ARBA00022840"/>
    </source>
</evidence>
<dbReference type="InterPro" id="IPR014746">
    <property type="entry name" value="Gln_synth/guanido_kin_cat_dom"/>
</dbReference>
<dbReference type="PANTHER" id="PTHR11547">
    <property type="entry name" value="ARGININE OR CREATINE KINASE"/>
    <property type="match status" value="1"/>
</dbReference>
<keyword evidence="8" id="KW-1185">Reference proteome</keyword>
<dbReference type="OrthoDB" id="9791353at2"/>
<feature type="binding site" evidence="5">
    <location>
        <position position="116"/>
    </location>
    <ligand>
        <name>ATP</name>
        <dbReference type="ChEBI" id="CHEBI:30616"/>
    </ligand>
</feature>
<dbReference type="GO" id="GO:0005524">
    <property type="term" value="F:ATP binding"/>
    <property type="evidence" value="ECO:0007669"/>
    <property type="project" value="UniProtKB-UniRule"/>
</dbReference>
<dbReference type="PROSITE" id="PS51510">
    <property type="entry name" value="PHOSPHAGEN_KINASE_C"/>
    <property type="match status" value="1"/>
</dbReference>
<evidence type="ECO:0000256" key="5">
    <source>
        <dbReference type="PROSITE-ProRule" id="PRU00843"/>
    </source>
</evidence>
<dbReference type="Pfam" id="PF00217">
    <property type="entry name" value="ATP-gua_Ptrans"/>
    <property type="match status" value="1"/>
</dbReference>
<feature type="binding site" evidence="5">
    <location>
        <begin position="167"/>
        <end position="171"/>
    </location>
    <ligand>
        <name>ATP</name>
        <dbReference type="ChEBI" id="CHEBI:30616"/>
    </ligand>
</feature>
<feature type="domain" description="Phosphagen kinase C-terminal" evidence="6">
    <location>
        <begin position="14"/>
        <end position="245"/>
    </location>
</feature>
<evidence type="ECO:0000313" key="7">
    <source>
        <dbReference type="EMBL" id="RZT00960.1"/>
    </source>
</evidence>
<keyword evidence="1 5" id="KW-0808">Transferase</keyword>
<dbReference type="Gene3D" id="3.30.590.10">
    <property type="entry name" value="Glutamine synthetase/guanido kinase, catalytic domain"/>
    <property type="match status" value="1"/>
</dbReference>
<sequence length="343" mass="39100">MQKWYETEGRSQETVVASRVRLLRNLKDYLFPVKLPEEEKKKLTDQLHSQLQGISTVTGLSFHNASFQKFDQNQKEALRERHVINRSAAQKDGAVGLMLSEDESVSLVFNADDHIRLQVSSSGLNLEGAWSRADRIDDFINERFAYGFDQRFGYMTTYPSNLGTGMRAYLILHLPMLAATGRMQTLAGEVGRFGVALKDAYTEDGENLGDLYVAYNQKTLGQSEDDIAAVLTKLGGQIAFQEKKLRRHAAQNHHLERQDAIYKAYGSLKYARILTLKDAMQALSVLRLGACEKLVPMEDFNRLYKLMMDVQPYNLQIHYQKPLKGIELDQARAEYLRENLPEL</sequence>
<feature type="binding site" evidence="5">
    <location>
        <position position="82"/>
    </location>
    <ligand>
        <name>ATP</name>
        <dbReference type="ChEBI" id="CHEBI:30616"/>
    </ligand>
</feature>
<dbReference type="GO" id="GO:0004111">
    <property type="term" value="F:creatine kinase activity"/>
    <property type="evidence" value="ECO:0007669"/>
    <property type="project" value="InterPro"/>
</dbReference>